<dbReference type="RefSeq" id="WP_386361853.1">
    <property type="nucleotide sequence ID" value="NZ_JBHRXZ010000015.1"/>
</dbReference>
<accession>A0ABV7T2V0</accession>
<gene>
    <name evidence="3" type="ORF">ACFOMF_05045</name>
</gene>
<sequence length="304" mass="33240">MGYLLVPLLMLLSACASQPPLPEWQSPEGRDHADLGQILELRTGRSLTPEELVTDLAGQSRVLVGERHDNPDHHALQLWLLKAMAGHRDQGSLLLEMLDPVQQPLVQQVQHALGSDQPPADLQAALGWRAGWDWALYGPLVEYALGQPYPLLAANLDRDEIGAIYRGGTRLSGVHATAAPVVQTLTAQIRVSHCDMLPESQIPAMLSVQQQRDRRMAERLLEAPAPAMLLAGAFHARRDLGVPLHLKDLGRDDGGVVVMLAEVGQSVGAEQADYVWFTPAQPEQDHCARFREAKKDPAAPGRKP</sequence>
<dbReference type="CDD" id="cd14727">
    <property type="entry name" value="ChanN-like"/>
    <property type="match status" value="1"/>
</dbReference>
<evidence type="ECO:0000256" key="1">
    <source>
        <dbReference type="SAM" id="SignalP"/>
    </source>
</evidence>
<evidence type="ECO:0000313" key="4">
    <source>
        <dbReference type="Proteomes" id="UP001595630"/>
    </source>
</evidence>
<dbReference type="SUPFAM" id="SSF159501">
    <property type="entry name" value="EreA/ChaN-like"/>
    <property type="match status" value="1"/>
</dbReference>
<proteinExistence type="predicted"/>
<dbReference type="Proteomes" id="UP001595630">
    <property type="component" value="Unassembled WGS sequence"/>
</dbReference>
<dbReference type="PIRSF" id="PIRSF020419">
    <property type="entry name" value="Fe_uptake_reg_CjrA_prd"/>
    <property type="match status" value="1"/>
</dbReference>
<comment type="caution">
    <text evidence="3">The sequence shown here is derived from an EMBL/GenBank/DDBJ whole genome shotgun (WGS) entry which is preliminary data.</text>
</comment>
<dbReference type="Gene3D" id="1.10.8.760">
    <property type="entry name" value="Haem-binding uptake, Tiki superfamily, ChaN, domain 2"/>
    <property type="match status" value="1"/>
</dbReference>
<dbReference type="InterPro" id="IPR016773">
    <property type="entry name" value="Fe3_uptake_reg_CjrA_prd"/>
</dbReference>
<evidence type="ECO:0000259" key="2">
    <source>
        <dbReference type="Pfam" id="PF04187"/>
    </source>
</evidence>
<name>A0ABV7T2V0_9GAMM</name>
<protein>
    <submittedName>
        <fullName evidence="3">ChaN family lipoprotein</fullName>
    </submittedName>
</protein>
<feature type="domain" description="Haem-binding uptake Tiki superfamily ChaN" evidence="2">
    <location>
        <begin position="53"/>
        <end position="246"/>
    </location>
</feature>
<keyword evidence="4" id="KW-1185">Reference proteome</keyword>
<dbReference type="InterPro" id="IPR007314">
    <property type="entry name" value="Cofac_haem-bd_dom"/>
</dbReference>
<dbReference type="Gene3D" id="3.40.50.11550">
    <property type="match status" value="1"/>
</dbReference>
<keyword evidence="1" id="KW-0732">Signal</keyword>
<dbReference type="Pfam" id="PF04187">
    <property type="entry name" value="Cofac_haem_bdg"/>
    <property type="match status" value="1"/>
</dbReference>
<reference evidence="4" key="1">
    <citation type="journal article" date="2019" name="Int. J. Syst. Evol. Microbiol.">
        <title>The Global Catalogue of Microorganisms (GCM) 10K type strain sequencing project: providing services to taxonomists for standard genome sequencing and annotation.</title>
        <authorList>
            <consortium name="The Broad Institute Genomics Platform"/>
            <consortium name="The Broad Institute Genome Sequencing Center for Infectious Disease"/>
            <person name="Wu L."/>
            <person name="Ma J."/>
        </authorList>
    </citation>
    <scope>NUCLEOTIDE SEQUENCE [LARGE SCALE GENOMIC DNA]</scope>
    <source>
        <strain evidence="4">KCTC 42447</strain>
    </source>
</reference>
<dbReference type="EMBL" id="JBHRXZ010000015">
    <property type="protein sequence ID" value="MFC3607144.1"/>
    <property type="molecule type" value="Genomic_DNA"/>
</dbReference>
<feature type="chain" id="PRO_5047342047" evidence="1">
    <location>
        <begin position="17"/>
        <end position="304"/>
    </location>
</feature>
<feature type="signal peptide" evidence="1">
    <location>
        <begin position="1"/>
        <end position="16"/>
    </location>
</feature>
<keyword evidence="3" id="KW-0449">Lipoprotein</keyword>
<organism evidence="3 4">
    <name type="scientific">Stutzerimonas tarimensis</name>
    <dbReference type="NCBI Taxonomy" id="1507735"/>
    <lineage>
        <taxon>Bacteria</taxon>
        <taxon>Pseudomonadati</taxon>
        <taxon>Pseudomonadota</taxon>
        <taxon>Gammaproteobacteria</taxon>
        <taxon>Pseudomonadales</taxon>
        <taxon>Pseudomonadaceae</taxon>
        <taxon>Stutzerimonas</taxon>
    </lineage>
</organism>
<evidence type="ECO:0000313" key="3">
    <source>
        <dbReference type="EMBL" id="MFC3607144.1"/>
    </source>
</evidence>